<accession>A0ABS0C0R8</accession>
<feature type="region of interest" description="Disordered" evidence="1">
    <location>
        <begin position="1"/>
        <end position="310"/>
    </location>
</feature>
<feature type="compositionally biased region" description="Pro residues" evidence="1">
    <location>
        <begin position="12"/>
        <end position="24"/>
    </location>
</feature>
<evidence type="ECO:0000256" key="1">
    <source>
        <dbReference type="SAM" id="MobiDB-lite"/>
    </source>
</evidence>
<feature type="compositionally biased region" description="Polar residues" evidence="1">
    <location>
        <begin position="97"/>
        <end position="109"/>
    </location>
</feature>
<sequence>MNGFDDRRDDPPTPGRPAGPPTPRQQPSGAPRFASAPSGDDADGTRRPNAEAQPGTPRQSPPWQPSGVDEAGRPAVTPWQRGAEDQFSGHASGWRPLNSNEPEPTSQLPGTGDGGVSPYPWQPDPTMQWPPNEEPAPTLQWQQGGQSDPATSWIPDTGSAANTPALTDPTLLGPALGGRHPDSAPPDQGGRNDPTMLARSLGQPPSGQWPPQAEPVPGAHGRNDPTVLGQPLGALDQHGPFGGRAPSPAPSDSAPTLLGYSTAGSFGPPAQISQWQPVGGPGQYGPAPDGRYQPGPQGGFAAPPPQEDGRRGKLILSAGLVALLVAGLVAGAVALTTMKSEDSAHDTPPSMVSALTTTAAANSTAPATTKPAPTTTTRGPADKTPLIPGYQVVKAPDSGAAYDVPADWTVAPQGTIGGFGEPPNAVAGKGLSSEGKGYCPGSTRTVAFLTGSNTSDPGKAATELGTKTATLAYKATSGGTPGLPMPLASLDGSQHGMFVETKGTVADAKPGCAKAYSIYTAAFPNDNGNFVMVIAADTGVPHALDAETAKRIFTSIRPVEG</sequence>
<protein>
    <recommendedName>
        <fullName evidence="3">DUF8017 domain-containing protein</fullName>
    </recommendedName>
</protein>
<evidence type="ECO:0000313" key="4">
    <source>
        <dbReference type="EMBL" id="MBF6223980.1"/>
    </source>
</evidence>
<dbReference type="EMBL" id="JADLRE010000001">
    <property type="protein sequence ID" value="MBF6223980.1"/>
    <property type="molecule type" value="Genomic_DNA"/>
</dbReference>
<keyword evidence="5" id="KW-1185">Reference proteome</keyword>
<dbReference type="InterPro" id="IPR058330">
    <property type="entry name" value="DUF8017"/>
</dbReference>
<reference evidence="4 5" key="1">
    <citation type="submission" date="2020-10" db="EMBL/GenBank/DDBJ databases">
        <title>Identification of Nocardia species via Next-generation sequencing and recognition of intraspecies genetic diversity.</title>
        <authorList>
            <person name="Li P."/>
            <person name="Li P."/>
            <person name="Lu B."/>
        </authorList>
    </citation>
    <scope>NUCLEOTIDE SEQUENCE [LARGE SCALE GENOMIC DNA]</scope>
    <source>
        <strain evidence="4 5">N-11</strain>
    </source>
</reference>
<evidence type="ECO:0000313" key="5">
    <source>
        <dbReference type="Proteomes" id="UP000807309"/>
    </source>
</evidence>
<organism evidence="4 5">
    <name type="scientific">Nocardia abscessus</name>
    <dbReference type="NCBI Taxonomy" id="120957"/>
    <lineage>
        <taxon>Bacteria</taxon>
        <taxon>Bacillati</taxon>
        <taxon>Actinomycetota</taxon>
        <taxon>Actinomycetes</taxon>
        <taxon>Mycobacteriales</taxon>
        <taxon>Nocardiaceae</taxon>
        <taxon>Nocardia</taxon>
    </lineage>
</organism>
<feature type="domain" description="DUF8017" evidence="3">
    <location>
        <begin position="384"/>
        <end position="560"/>
    </location>
</feature>
<keyword evidence="2" id="KW-1133">Transmembrane helix</keyword>
<gene>
    <name evidence="4" type="ORF">IU470_02430</name>
</gene>
<feature type="compositionally biased region" description="Basic and acidic residues" evidence="1">
    <location>
        <begin position="1"/>
        <end position="11"/>
    </location>
</feature>
<evidence type="ECO:0000259" key="3">
    <source>
        <dbReference type="Pfam" id="PF26056"/>
    </source>
</evidence>
<dbReference type="Proteomes" id="UP000807309">
    <property type="component" value="Unassembled WGS sequence"/>
</dbReference>
<dbReference type="RefSeq" id="WP_195031327.1">
    <property type="nucleotide sequence ID" value="NZ_JADLRE010000001.1"/>
</dbReference>
<name>A0ABS0C0R8_9NOCA</name>
<feature type="transmembrane region" description="Helical" evidence="2">
    <location>
        <begin position="314"/>
        <end position="335"/>
    </location>
</feature>
<keyword evidence="2" id="KW-0472">Membrane</keyword>
<dbReference type="Pfam" id="PF26056">
    <property type="entry name" value="DUF8017"/>
    <property type="match status" value="1"/>
</dbReference>
<comment type="caution">
    <text evidence="4">The sequence shown here is derived from an EMBL/GenBank/DDBJ whole genome shotgun (WGS) entry which is preliminary data.</text>
</comment>
<proteinExistence type="predicted"/>
<evidence type="ECO:0000256" key="2">
    <source>
        <dbReference type="SAM" id="Phobius"/>
    </source>
</evidence>
<feature type="region of interest" description="Disordered" evidence="1">
    <location>
        <begin position="360"/>
        <end position="387"/>
    </location>
</feature>
<feature type="compositionally biased region" description="Polar residues" evidence="1">
    <location>
        <begin position="139"/>
        <end position="150"/>
    </location>
</feature>
<feature type="compositionally biased region" description="Low complexity" evidence="1">
    <location>
        <begin position="360"/>
        <end position="379"/>
    </location>
</feature>
<keyword evidence="2" id="KW-0812">Transmembrane</keyword>